<accession>A0A1V3U540</accession>
<proteinExistence type="inferred from homology"/>
<feature type="coiled-coil region" evidence="12">
    <location>
        <begin position="565"/>
        <end position="622"/>
    </location>
</feature>
<keyword evidence="6" id="KW-0547">Nucleotide-binding</keyword>
<dbReference type="CDD" id="cd03221">
    <property type="entry name" value="ABCF_EF-3"/>
    <property type="match status" value="2"/>
</dbReference>
<dbReference type="GO" id="GO:0003677">
    <property type="term" value="F:DNA binding"/>
    <property type="evidence" value="ECO:0007669"/>
    <property type="project" value="InterPro"/>
</dbReference>
<gene>
    <name evidence="14" type="ORF">BMF97_01795</name>
</gene>
<dbReference type="Pfam" id="PF00005">
    <property type="entry name" value="ABC_tran"/>
    <property type="match status" value="2"/>
</dbReference>
<dbReference type="PANTHER" id="PTHR42855:SF1">
    <property type="entry name" value="ABC TRANSPORTER DOMAIN-CONTAINING PROTEIN"/>
    <property type="match status" value="1"/>
</dbReference>
<name>A0A1V3U540_ELIME</name>
<dbReference type="eggNOG" id="COG0488">
    <property type="taxonomic scope" value="Bacteria"/>
</dbReference>
<feature type="domain" description="ABC transporter" evidence="13">
    <location>
        <begin position="317"/>
        <end position="535"/>
    </location>
</feature>
<keyword evidence="4" id="KW-0699">rRNA-binding</keyword>
<protein>
    <submittedName>
        <fullName evidence="14">ABC transporter</fullName>
    </submittedName>
</protein>
<dbReference type="Pfam" id="PF16326">
    <property type="entry name" value="ABC_tran_CTD"/>
    <property type="match status" value="1"/>
</dbReference>
<dbReference type="SMART" id="SM00382">
    <property type="entry name" value="AAA"/>
    <property type="match status" value="2"/>
</dbReference>
<keyword evidence="8" id="KW-0067">ATP-binding</keyword>
<evidence type="ECO:0000256" key="6">
    <source>
        <dbReference type="ARBA" id="ARBA00022741"/>
    </source>
</evidence>
<keyword evidence="11" id="KW-0648">Protein biosynthesis</keyword>
<dbReference type="Gene3D" id="3.40.50.300">
    <property type="entry name" value="P-loop containing nucleotide triphosphate hydrolases"/>
    <property type="match status" value="2"/>
</dbReference>
<dbReference type="InterPro" id="IPR017871">
    <property type="entry name" value="ABC_transporter-like_CS"/>
</dbReference>
<dbReference type="InterPro" id="IPR032781">
    <property type="entry name" value="ABC_tran_Xtn"/>
</dbReference>
<evidence type="ECO:0000256" key="8">
    <source>
        <dbReference type="ARBA" id="ARBA00022840"/>
    </source>
</evidence>
<keyword evidence="3" id="KW-0820">tRNA-binding</keyword>
<dbReference type="PANTHER" id="PTHR42855">
    <property type="entry name" value="ABC TRANSPORTER ATP-BINDING SUBUNIT"/>
    <property type="match status" value="1"/>
</dbReference>
<keyword evidence="10" id="KW-0694">RNA-binding</keyword>
<evidence type="ECO:0000256" key="5">
    <source>
        <dbReference type="ARBA" id="ARBA00022737"/>
    </source>
</evidence>
<evidence type="ECO:0000256" key="10">
    <source>
        <dbReference type="ARBA" id="ARBA00022884"/>
    </source>
</evidence>
<dbReference type="OrthoDB" id="1521973at2"/>
<dbReference type="InterPro" id="IPR003439">
    <property type="entry name" value="ABC_transporter-like_ATP-bd"/>
</dbReference>
<evidence type="ECO:0000313" key="15">
    <source>
        <dbReference type="Proteomes" id="UP000188947"/>
    </source>
</evidence>
<evidence type="ECO:0000256" key="11">
    <source>
        <dbReference type="ARBA" id="ARBA00022917"/>
    </source>
</evidence>
<evidence type="ECO:0000256" key="2">
    <source>
        <dbReference type="ARBA" id="ARBA00022490"/>
    </source>
</evidence>
<dbReference type="InterPro" id="IPR032524">
    <property type="entry name" value="ABC_tran_C"/>
</dbReference>
<dbReference type="GO" id="GO:0000049">
    <property type="term" value="F:tRNA binding"/>
    <property type="evidence" value="ECO:0007669"/>
    <property type="project" value="UniProtKB-KW"/>
</dbReference>
<evidence type="ECO:0000313" key="14">
    <source>
        <dbReference type="EMBL" id="OOH98027.1"/>
    </source>
</evidence>
<dbReference type="Proteomes" id="UP000188947">
    <property type="component" value="Unassembled WGS sequence"/>
</dbReference>
<dbReference type="FunFam" id="3.40.50.300:FF:000183">
    <property type="entry name" value="ABC transporter ATP-binding protein yjjK"/>
    <property type="match status" value="1"/>
</dbReference>
<reference evidence="14 15" key="1">
    <citation type="submission" date="2016-11" db="EMBL/GenBank/DDBJ databases">
        <title>Genome sequence and comparative genomic analysis of clinical strain Elizabethkingia meningoseptica 61421 PRCM.</title>
        <authorList>
            <person name="Wang M."/>
            <person name="Hu S."/>
            <person name="Cao L."/>
            <person name="Jiang T."/>
            <person name="Zhou Y."/>
            <person name="Ming D."/>
        </authorList>
    </citation>
    <scope>NUCLEOTIDE SEQUENCE [LARGE SCALE GENOMIC DNA]</scope>
    <source>
        <strain evidence="14 15">61421 PRCM</strain>
    </source>
</reference>
<evidence type="ECO:0000256" key="7">
    <source>
        <dbReference type="ARBA" id="ARBA00022801"/>
    </source>
</evidence>
<dbReference type="InterPro" id="IPR051309">
    <property type="entry name" value="ABCF_ATPase"/>
</dbReference>
<dbReference type="PROSITE" id="PS00211">
    <property type="entry name" value="ABC_TRANSPORTER_1"/>
    <property type="match status" value="1"/>
</dbReference>
<sequence length="632" mass="73048">MNYVTAENLTKSYGVKVLFENISFNINEGDKIAIVAKNGSGKSTLLKILMGKEIADRGNVVINKDIQVVLFDQEIDFDSNLTIEEFMMTLDSAPIRALKNYHASLHSTDHDFIEKALAEMEVHKAWDLENEMKQILSQLKITDLEARMGTLSGGQIKRVALAKLLTETRAEHRHTLLIMDEPTNHLDVDMVEWLENYLSKAKITLLLVTHDRYFLDSVCDIIWEMEDQALYLHNGSYATYLENKMIREENLNATIDKANNLYRKELEWMRRQPKARTTKSKSRIDAFYDTEKVAKTDTRKQSLELDFEMKRLGKKILELRDINKSYGDNVLLKDFSYQFQRGEKVGIIGKNGAGKSTLLNIIQELEPKDSGEIETGETIKFGYFSQKGLAYKEDERVIDFIKEISENFPLANGRTISASQFLRLFLFDDQTQYSPISKLSGGEKRRLHLMYVLYQNPNFLIFDEPTNDLDLPTLTVLENFLLNFQGSLIIVSHDRYFMDRIVDHVLAFEGGGKIKDFVGNFSEYREWKKNQDSKIKNQEAEVKAPEKILAAEKEKQQVTPKRKLSFKEQKELETIEKEMPELEKQRNGILEQLNNETDYEKISKLSAELESVSGKLENHELRWLELQEALGN</sequence>
<comment type="caution">
    <text evidence="14">The sequence shown here is derived from an EMBL/GenBank/DDBJ whole genome shotgun (WGS) entry which is preliminary data.</text>
</comment>
<dbReference type="GO" id="GO:0016887">
    <property type="term" value="F:ATP hydrolysis activity"/>
    <property type="evidence" value="ECO:0007669"/>
    <property type="project" value="InterPro"/>
</dbReference>
<feature type="domain" description="ABC transporter" evidence="13">
    <location>
        <begin position="4"/>
        <end position="259"/>
    </location>
</feature>
<dbReference type="STRING" id="238.BBD35_02315"/>
<dbReference type="GO" id="GO:0005524">
    <property type="term" value="F:ATP binding"/>
    <property type="evidence" value="ECO:0007669"/>
    <property type="project" value="UniProtKB-KW"/>
</dbReference>
<dbReference type="GO" id="GO:0006417">
    <property type="term" value="P:regulation of translation"/>
    <property type="evidence" value="ECO:0007669"/>
    <property type="project" value="UniProtKB-KW"/>
</dbReference>
<dbReference type="FunFam" id="3.40.50.300:FF:000011">
    <property type="entry name" value="Putative ABC transporter ATP-binding component"/>
    <property type="match status" value="1"/>
</dbReference>
<dbReference type="EMBL" id="MPOG01000001">
    <property type="protein sequence ID" value="OOH98027.1"/>
    <property type="molecule type" value="Genomic_DNA"/>
</dbReference>
<dbReference type="GO" id="GO:0019843">
    <property type="term" value="F:rRNA binding"/>
    <property type="evidence" value="ECO:0007669"/>
    <property type="project" value="UniProtKB-KW"/>
</dbReference>
<dbReference type="SUPFAM" id="SSF52540">
    <property type="entry name" value="P-loop containing nucleoside triphosphate hydrolases"/>
    <property type="match status" value="2"/>
</dbReference>
<dbReference type="Gene3D" id="1.10.287.380">
    <property type="entry name" value="Valyl-tRNA synthetase, C-terminal domain"/>
    <property type="match status" value="1"/>
</dbReference>
<keyword evidence="9" id="KW-0810">Translation regulation</keyword>
<evidence type="ECO:0000256" key="12">
    <source>
        <dbReference type="SAM" id="Coils"/>
    </source>
</evidence>
<evidence type="ECO:0000256" key="9">
    <source>
        <dbReference type="ARBA" id="ARBA00022845"/>
    </source>
</evidence>
<dbReference type="AlphaFoldDB" id="A0A1V3U540"/>
<keyword evidence="15" id="KW-1185">Reference proteome</keyword>
<evidence type="ECO:0000256" key="4">
    <source>
        <dbReference type="ARBA" id="ARBA00022730"/>
    </source>
</evidence>
<evidence type="ECO:0000256" key="1">
    <source>
        <dbReference type="ARBA" id="ARBA00005868"/>
    </source>
</evidence>
<organism evidence="14 15">
    <name type="scientific">Elizabethkingia meningoseptica</name>
    <name type="common">Chryseobacterium meningosepticum</name>
    <dbReference type="NCBI Taxonomy" id="238"/>
    <lineage>
        <taxon>Bacteria</taxon>
        <taxon>Pseudomonadati</taxon>
        <taxon>Bacteroidota</taxon>
        <taxon>Flavobacteriia</taxon>
        <taxon>Flavobacteriales</taxon>
        <taxon>Weeksellaceae</taxon>
        <taxon>Elizabethkingia</taxon>
    </lineage>
</organism>
<keyword evidence="2" id="KW-0963">Cytoplasm</keyword>
<comment type="similarity">
    <text evidence="1">Belongs to the ABC transporter superfamily. ABCF family. Translational throttle EttA subfamily.</text>
</comment>
<evidence type="ECO:0000259" key="13">
    <source>
        <dbReference type="PROSITE" id="PS50893"/>
    </source>
</evidence>
<dbReference type="InterPro" id="IPR003593">
    <property type="entry name" value="AAA+_ATPase"/>
</dbReference>
<keyword evidence="12" id="KW-0175">Coiled coil</keyword>
<dbReference type="PROSITE" id="PS50893">
    <property type="entry name" value="ABC_TRANSPORTER_2"/>
    <property type="match status" value="2"/>
</dbReference>
<keyword evidence="5" id="KW-0677">Repeat</keyword>
<dbReference type="GO" id="GO:0006412">
    <property type="term" value="P:translation"/>
    <property type="evidence" value="ECO:0007669"/>
    <property type="project" value="UniProtKB-KW"/>
</dbReference>
<dbReference type="InterPro" id="IPR037118">
    <property type="entry name" value="Val-tRNA_synth_C_sf"/>
</dbReference>
<dbReference type="RefSeq" id="WP_069215494.1">
    <property type="nucleotide sequence ID" value="NZ_CP016378.1"/>
</dbReference>
<keyword evidence="7" id="KW-0378">Hydrolase</keyword>
<evidence type="ECO:0000256" key="3">
    <source>
        <dbReference type="ARBA" id="ARBA00022555"/>
    </source>
</evidence>
<dbReference type="InterPro" id="IPR027417">
    <property type="entry name" value="P-loop_NTPase"/>
</dbReference>
<dbReference type="Pfam" id="PF12848">
    <property type="entry name" value="ABC_tran_Xtn"/>
    <property type="match status" value="1"/>
</dbReference>